<dbReference type="Pfam" id="PF03237">
    <property type="entry name" value="Terminase_6N"/>
    <property type="match status" value="1"/>
</dbReference>
<gene>
    <name evidence="3" type="ORF">CSW50_12175</name>
</gene>
<dbReference type="SUPFAM" id="SSF52540">
    <property type="entry name" value="P-loop containing nucleoside triphosphate hydrolases"/>
    <property type="match status" value="1"/>
</dbReference>
<protein>
    <recommendedName>
        <fullName evidence="2">Terminase large subunit gp17-like C-terminal domain-containing protein</fullName>
    </recommendedName>
</protein>
<dbReference type="EMBL" id="PELM01000458">
    <property type="protein sequence ID" value="RTG99688.1"/>
    <property type="molecule type" value="Genomic_DNA"/>
</dbReference>
<evidence type="ECO:0000313" key="4">
    <source>
        <dbReference type="Proteomes" id="UP000288082"/>
    </source>
</evidence>
<dbReference type="RefSeq" id="WP_253665313.1">
    <property type="nucleotide sequence ID" value="NZ_PELM01000458.1"/>
</dbReference>
<evidence type="ECO:0000256" key="1">
    <source>
        <dbReference type="ARBA" id="ARBA00022612"/>
    </source>
</evidence>
<dbReference type="InterPro" id="IPR027417">
    <property type="entry name" value="P-loop_NTPase"/>
</dbReference>
<sequence>MGGGELPVCVDLGLGAAHPSYYFGLQQLTPDPWQREVMRMDRDTLVLAGRQVGKSTVAAAIALHRAVNTRGTVLVMAPTERQSTELVARVRRMALEARLRPEAEGRTYLELAGGGRIIALPANPEGVRGYTATLIVFDEAAYIPDELYLAARPMLAVTRGHVLAISTPAGRRGWFWREWHEGGEHWHRVRVSAFEVGRFPPDFLEGERRRLGERMFRQEYLVEFVEERQGALWRWEWFERPGFRVDTPPDLVRVAVGVDPAASMAEGSAETGIVVAGLGADGHYYVLGDYSLRGSPEEWRARVLHAYHAHQADMVVAERNQGGDMVAAIFRAANMDLPLRLETATRGKAIRAEPVALLYEQGKVHHVGAFRELETQLTGWAPGDPTSPDRMDALVWAMTYLMNRPAPGLSYEEQLRWASR</sequence>
<evidence type="ECO:0000313" key="3">
    <source>
        <dbReference type="EMBL" id="RTG99688.1"/>
    </source>
</evidence>
<evidence type="ECO:0000259" key="2">
    <source>
        <dbReference type="Pfam" id="PF17289"/>
    </source>
</evidence>
<dbReference type="AlphaFoldDB" id="A0A430QX29"/>
<organism evidence="3 4">
    <name type="scientific">Thermus scotoductus</name>
    <dbReference type="NCBI Taxonomy" id="37636"/>
    <lineage>
        <taxon>Bacteria</taxon>
        <taxon>Thermotogati</taxon>
        <taxon>Deinococcota</taxon>
        <taxon>Deinococci</taxon>
        <taxon>Thermales</taxon>
        <taxon>Thermaceae</taxon>
        <taxon>Thermus</taxon>
    </lineage>
</organism>
<accession>A0A430QX29</accession>
<proteinExistence type="predicted"/>
<dbReference type="Pfam" id="PF17289">
    <property type="entry name" value="Terminase_6C"/>
    <property type="match status" value="1"/>
</dbReference>
<keyword evidence="1" id="KW-1188">Viral release from host cell</keyword>
<dbReference type="InterPro" id="IPR035421">
    <property type="entry name" value="Terminase_6C"/>
</dbReference>
<reference evidence="3 4" key="1">
    <citation type="journal article" date="2019" name="Extremophiles">
        <title>Biogeography of thermophiles and predominance of Thermus scotoductus in domestic water heaters.</title>
        <authorList>
            <person name="Wilpiszeski R.L."/>
            <person name="Zhang Z."/>
            <person name="House C.H."/>
        </authorList>
    </citation>
    <scope>NUCLEOTIDE SEQUENCE [LARGE SCALE GENOMIC DNA]</scope>
    <source>
        <strain evidence="3 4">38_S38</strain>
    </source>
</reference>
<dbReference type="Gene3D" id="3.40.50.300">
    <property type="entry name" value="P-loop containing nucleotide triphosphate hydrolases"/>
    <property type="match status" value="1"/>
</dbReference>
<dbReference type="Proteomes" id="UP000288082">
    <property type="component" value="Unassembled WGS sequence"/>
</dbReference>
<name>A0A430QX29_THESC</name>
<feature type="domain" description="Terminase large subunit gp17-like C-terminal" evidence="2">
    <location>
        <begin position="256"/>
        <end position="399"/>
    </location>
</feature>
<comment type="caution">
    <text evidence="3">The sequence shown here is derived from an EMBL/GenBank/DDBJ whole genome shotgun (WGS) entry which is preliminary data.</text>
</comment>